<dbReference type="InterPro" id="IPR021373">
    <property type="entry name" value="DUF2993"/>
</dbReference>
<dbReference type="EMBL" id="VRMG01000013">
    <property type="protein sequence ID" value="TXN28557.1"/>
    <property type="molecule type" value="Genomic_DNA"/>
</dbReference>
<dbReference type="Proteomes" id="UP000321379">
    <property type="component" value="Unassembled WGS sequence"/>
</dbReference>
<dbReference type="Pfam" id="PF11209">
    <property type="entry name" value="LmeA"/>
    <property type="match status" value="1"/>
</dbReference>
<feature type="region of interest" description="Disordered" evidence="1">
    <location>
        <begin position="1"/>
        <end position="41"/>
    </location>
</feature>
<keyword evidence="2" id="KW-0812">Transmembrane</keyword>
<feature type="transmembrane region" description="Helical" evidence="2">
    <location>
        <begin position="51"/>
        <end position="71"/>
    </location>
</feature>
<proteinExistence type="predicted"/>
<protein>
    <submittedName>
        <fullName evidence="3">DUF2993 domain-containing protein</fullName>
    </submittedName>
</protein>
<evidence type="ECO:0000256" key="2">
    <source>
        <dbReference type="SAM" id="Phobius"/>
    </source>
</evidence>
<accession>A0A5C8UMT9</accession>
<reference evidence="3 4" key="1">
    <citation type="submission" date="2019-08" db="EMBL/GenBank/DDBJ databases">
        <title>Bacterial whole genome sequence for Glaciihabitans sp. CHu50b-6-2.</title>
        <authorList>
            <person name="Jin L."/>
        </authorList>
    </citation>
    <scope>NUCLEOTIDE SEQUENCE [LARGE SCALE GENOMIC DNA]</scope>
    <source>
        <strain evidence="3 4">CHu50b-6-2</strain>
    </source>
</reference>
<gene>
    <name evidence="3" type="ORF">FVP33_17135</name>
</gene>
<sequence>MAQRRDRHGAAQCARPARRERAGADVVRDQSTAPLPLPPEAAAPRKRRRGVLLWSVLAAILVVLVVAAVVVDGVARSYAGTLIENKVRSSLSIPASTPVDARVGGASVLLQLLAGKLERVDVSSKGLTVGALTGDATLTATGIPIDQSKPIDHATLEFTVDETQLKTLVGTVSGIPVNSLTVHSGAIALATTITVLGIGLPVTVAVAPSAVGGELALTPKSVTFNGQTLSPADLRKTFGSLADRLLSTQKICVAQFLPKSLVLDAVTVSGSKVALAVSADTVTLNSDLFATKGVCASK</sequence>
<organism evidence="3 4">
    <name type="scientific">Lacisediminihabitans profunda</name>
    <dbReference type="NCBI Taxonomy" id="2594790"/>
    <lineage>
        <taxon>Bacteria</taxon>
        <taxon>Bacillati</taxon>
        <taxon>Actinomycetota</taxon>
        <taxon>Actinomycetes</taxon>
        <taxon>Micrococcales</taxon>
        <taxon>Microbacteriaceae</taxon>
        <taxon>Lacisediminihabitans</taxon>
    </lineage>
</organism>
<comment type="caution">
    <text evidence="3">The sequence shown here is derived from an EMBL/GenBank/DDBJ whole genome shotgun (WGS) entry which is preliminary data.</text>
</comment>
<evidence type="ECO:0000313" key="3">
    <source>
        <dbReference type="EMBL" id="TXN28557.1"/>
    </source>
</evidence>
<feature type="compositionally biased region" description="Basic and acidic residues" evidence="1">
    <location>
        <begin position="17"/>
        <end position="28"/>
    </location>
</feature>
<name>A0A5C8UMT9_9MICO</name>
<keyword evidence="4" id="KW-1185">Reference proteome</keyword>
<dbReference type="AlphaFoldDB" id="A0A5C8UMT9"/>
<evidence type="ECO:0000313" key="4">
    <source>
        <dbReference type="Proteomes" id="UP000321379"/>
    </source>
</evidence>
<evidence type="ECO:0000256" key="1">
    <source>
        <dbReference type="SAM" id="MobiDB-lite"/>
    </source>
</evidence>
<keyword evidence="2" id="KW-1133">Transmembrane helix</keyword>
<keyword evidence="2" id="KW-0472">Membrane</keyword>